<accession>A0A0M8ZSS4</accession>
<name>A0A0M8ZSS4_9HYME</name>
<protein>
    <submittedName>
        <fullName evidence="1">Uncharacterized protein</fullName>
    </submittedName>
</protein>
<gene>
    <name evidence="1" type="ORF">WN51_05653</name>
</gene>
<dbReference type="EMBL" id="KQ435874">
    <property type="protein sequence ID" value="KOX70217.1"/>
    <property type="molecule type" value="Genomic_DNA"/>
</dbReference>
<evidence type="ECO:0000313" key="2">
    <source>
        <dbReference type="Proteomes" id="UP000053105"/>
    </source>
</evidence>
<sequence length="249" mass="27814">MISREGSPKCDTTETTGSFERRKDEALVAPASRETELDLLRGLTWQREFQDERRGDGAYLKIYLLRPYDSDYEFRTLDQHKLQVAAPLASRSCQSPTLKKAECGNTAKMRAPTSLAGSYDIRVWAKQVAAISAPLMSLGSDSEAKTHKRSILSLFLTTPNGLEFLNYEFRTLDQHKLQVAARLASRSCQSPTFKQSAATPLGGNTARDRWTASSLAGSYNNKRLGPTLFESEPAKMRKPVKDLDTVRVF</sequence>
<evidence type="ECO:0000313" key="1">
    <source>
        <dbReference type="EMBL" id="KOX70217.1"/>
    </source>
</evidence>
<proteinExistence type="predicted"/>
<keyword evidence="2" id="KW-1185">Reference proteome</keyword>
<organism evidence="1 2">
    <name type="scientific">Melipona quadrifasciata</name>
    <dbReference type="NCBI Taxonomy" id="166423"/>
    <lineage>
        <taxon>Eukaryota</taxon>
        <taxon>Metazoa</taxon>
        <taxon>Ecdysozoa</taxon>
        <taxon>Arthropoda</taxon>
        <taxon>Hexapoda</taxon>
        <taxon>Insecta</taxon>
        <taxon>Pterygota</taxon>
        <taxon>Neoptera</taxon>
        <taxon>Endopterygota</taxon>
        <taxon>Hymenoptera</taxon>
        <taxon>Apocrita</taxon>
        <taxon>Aculeata</taxon>
        <taxon>Apoidea</taxon>
        <taxon>Anthophila</taxon>
        <taxon>Apidae</taxon>
        <taxon>Melipona</taxon>
    </lineage>
</organism>
<dbReference type="AlphaFoldDB" id="A0A0M8ZSS4"/>
<dbReference type="Proteomes" id="UP000053105">
    <property type="component" value="Unassembled WGS sequence"/>
</dbReference>
<reference evidence="1 2" key="1">
    <citation type="submission" date="2015-07" db="EMBL/GenBank/DDBJ databases">
        <title>The genome of Melipona quadrifasciata.</title>
        <authorList>
            <person name="Pan H."/>
            <person name="Kapheim K."/>
        </authorList>
    </citation>
    <scope>NUCLEOTIDE SEQUENCE [LARGE SCALE GENOMIC DNA]</scope>
    <source>
        <strain evidence="1">0111107301</strain>
        <tissue evidence="1">Whole body</tissue>
    </source>
</reference>